<feature type="domain" description="Elongation factor P C-terminal" evidence="10">
    <location>
        <begin position="134"/>
        <end position="189"/>
    </location>
</feature>
<keyword evidence="5 7" id="KW-0251">Elongation factor</keyword>
<dbReference type="SUPFAM" id="SSF50104">
    <property type="entry name" value="Translation proteins SH3-like domain"/>
    <property type="match status" value="1"/>
</dbReference>
<dbReference type="FunFam" id="2.40.50.140:FF:000004">
    <property type="entry name" value="Elongation factor P"/>
    <property type="match status" value="1"/>
</dbReference>
<proteinExistence type="inferred from homology"/>
<comment type="similarity">
    <text evidence="3 7 9">Belongs to the elongation factor P family.</text>
</comment>
<dbReference type="PANTHER" id="PTHR30053">
    <property type="entry name" value="ELONGATION FACTOR P"/>
    <property type="match status" value="1"/>
</dbReference>
<name>A0A0G1W2E0_9BACT</name>
<dbReference type="InterPro" id="IPR013852">
    <property type="entry name" value="Transl_elong_P/YeiP_CS"/>
</dbReference>
<comment type="pathway">
    <text evidence="2 7">Protein biosynthesis; polypeptide chain elongation.</text>
</comment>
<dbReference type="InterPro" id="IPR001059">
    <property type="entry name" value="Transl_elong_P/YeiP_cen"/>
</dbReference>
<feature type="domain" description="Translation elongation factor P/YeiP central" evidence="11">
    <location>
        <begin position="72"/>
        <end position="126"/>
    </location>
</feature>
<dbReference type="Pfam" id="PF09285">
    <property type="entry name" value="Elong-fact-P_C"/>
    <property type="match status" value="1"/>
</dbReference>
<dbReference type="Pfam" id="PF01132">
    <property type="entry name" value="EFP"/>
    <property type="match status" value="1"/>
</dbReference>
<evidence type="ECO:0000256" key="9">
    <source>
        <dbReference type="RuleBase" id="RU004389"/>
    </source>
</evidence>
<dbReference type="SMART" id="SM01185">
    <property type="entry name" value="EFP"/>
    <property type="match status" value="1"/>
</dbReference>
<dbReference type="InterPro" id="IPR011768">
    <property type="entry name" value="Transl_elongation_fac_P"/>
</dbReference>
<dbReference type="PROSITE" id="PS01275">
    <property type="entry name" value="EFP"/>
    <property type="match status" value="1"/>
</dbReference>
<evidence type="ECO:0000259" key="10">
    <source>
        <dbReference type="SMART" id="SM00841"/>
    </source>
</evidence>
<dbReference type="InterPro" id="IPR014722">
    <property type="entry name" value="Rib_uL2_dom2"/>
</dbReference>
<keyword evidence="4 7" id="KW-0963">Cytoplasm</keyword>
<evidence type="ECO:0000256" key="1">
    <source>
        <dbReference type="ARBA" id="ARBA00004496"/>
    </source>
</evidence>
<accession>A0A0G1W2E0</accession>
<dbReference type="PANTHER" id="PTHR30053:SF12">
    <property type="entry name" value="ELONGATION FACTOR P (EF-P) FAMILY PROTEIN"/>
    <property type="match status" value="1"/>
</dbReference>
<dbReference type="SUPFAM" id="SSF50249">
    <property type="entry name" value="Nucleic acid-binding proteins"/>
    <property type="match status" value="2"/>
</dbReference>
<reference evidence="12 13" key="1">
    <citation type="journal article" date="2015" name="Nature">
        <title>rRNA introns, odd ribosomes, and small enigmatic genomes across a large radiation of phyla.</title>
        <authorList>
            <person name="Brown C.T."/>
            <person name="Hug L.A."/>
            <person name="Thomas B.C."/>
            <person name="Sharon I."/>
            <person name="Castelle C.J."/>
            <person name="Singh A."/>
            <person name="Wilkins M.J."/>
            <person name="Williams K.H."/>
            <person name="Banfield J.F."/>
        </authorList>
    </citation>
    <scope>NUCLEOTIDE SEQUENCE [LARGE SCALE GENOMIC DNA]</scope>
</reference>
<protein>
    <recommendedName>
        <fullName evidence="7 8">Elongation factor P</fullName>
        <shortName evidence="7">EF-P</shortName>
    </recommendedName>
</protein>
<dbReference type="AlphaFoldDB" id="A0A0G1W2E0"/>
<dbReference type="InterPro" id="IPR015365">
    <property type="entry name" value="Elong-fact-P_C"/>
</dbReference>
<evidence type="ECO:0000256" key="4">
    <source>
        <dbReference type="ARBA" id="ARBA00022490"/>
    </source>
</evidence>
<dbReference type="Proteomes" id="UP000034588">
    <property type="component" value="Unassembled WGS sequence"/>
</dbReference>
<organism evidence="12 13">
    <name type="scientific">Candidatus Gottesmanbacteria bacterium GW2011_GWB1_49_7</name>
    <dbReference type="NCBI Taxonomy" id="1618448"/>
    <lineage>
        <taxon>Bacteria</taxon>
        <taxon>Candidatus Gottesmaniibacteriota</taxon>
    </lineage>
</organism>
<dbReference type="PIRSF" id="PIRSF005901">
    <property type="entry name" value="EF-P"/>
    <property type="match status" value="1"/>
</dbReference>
<evidence type="ECO:0000256" key="7">
    <source>
        <dbReference type="HAMAP-Rule" id="MF_00141"/>
    </source>
</evidence>
<evidence type="ECO:0000256" key="2">
    <source>
        <dbReference type="ARBA" id="ARBA00004815"/>
    </source>
</evidence>
<comment type="function">
    <text evidence="7">Involved in peptide bond synthesis. Stimulates efficient translation and peptide-bond synthesis on native or reconstituted 70S ribosomes in vitro. Probably functions indirectly by altering the affinity of the ribosome for aminoacyl-tRNA, thus increasing their reactivity as acceptors for peptidyl transferase.</text>
</comment>
<comment type="caution">
    <text evidence="12">The sequence shown here is derived from an EMBL/GenBank/DDBJ whole genome shotgun (WGS) entry which is preliminary data.</text>
</comment>
<dbReference type="PATRIC" id="fig|1618448.3.peg.421"/>
<dbReference type="NCBIfam" id="NF001810">
    <property type="entry name" value="PRK00529.1"/>
    <property type="match status" value="1"/>
</dbReference>
<dbReference type="CDD" id="cd05794">
    <property type="entry name" value="S1_EF-P_repeat_2"/>
    <property type="match status" value="1"/>
</dbReference>
<sequence length="190" mass="21053">MRAMSTITTADFTKGGFIEFKGEPHQIVEFQHVNPGKGSAFVRTRLKSLKTGKVQEFTYKSGESVTEVPVATREMQYLYKEGDKYVFMDNFSYEQCSIAEGMLGNYVHYLKPNDTYQILVNGDEAVGLRFPKKVRLKVTEATEGAKGNTVSGATKTVIVETGAVVTVPLFIKEGETIAIDPETGTYLERA</sequence>
<dbReference type="GO" id="GO:0043043">
    <property type="term" value="P:peptide biosynthetic process"/>
    <property type="evidence" value="ECO:0007669"/>
    <property type="project" value="InterPro"/>
</dbReference>
<dbReference type="GO" id="GO:0005829">
    <property type="term" value="C:cytosol"/>
    <property type="evidence" value="ECO:0007669"/>
    <property type="project" value="UniProtKB-ARBA"/>
</dbReference>
<evidence type="ECO:0000256" key="6">
    <source>
        <dbReference type="ARBA" id="ARBA00022917"/>
    </source>
</evidence>
<dbReference type="SMART" id="SM00841">
    <property type="entry name" value="Elong-fact-P_C"/>
    <property type="match status" value="1"/>
</dbReference>
<dbReference type="CDD" id="cd04470">
    <property type="entry name" value="S1_EF-P_repeat_1"/>
    <property type="match status" value="1"/>
</dbReference>
<dbReference type="FunFam" id="2.30.30.30:FF:000003">
    <property type="entry name" value="Elongation factor P"/>
    <property type="match status" value="1"/>
</dbReference>
<dbReference type="InterPro" id="IPR013185">
    <property type="entry name" value="Transl_elong_KOW-like"/>
</dbReference>
<dbReference type="GO" id="GO:0003746">
    <property type="term" value="F:translation elongation factor activity"/>
    <property type="evidence" value="ECO:0007669"/>
    <property type="project" value="UniProtKB-UniRule"/>
</dbReference>
<dbReference type="EMBL" id="LCQD01000007">
    <property type="protein sequence ID" value="KKW12921.1"/>
    <property type="molecule type" value="Genomic_DNA"/>
</dbReference>
<evidence type="ECO:0000256" key="5">
    <source>
        <dbReference type="ARBA" id="ARBA00022768"/>
    </source>
</evidence>
<comment type="subcellular location">
    <subcellularLocation>
        <location evidence="1 7">Cytoplasm</location>
    </subcellularLocation>
</comment>
<gene>
    <name evidence="7" type="primary">efp</name>
    <name evidence="12" type="ORF">UY48_C0007G0010</name>
</gene>
<dbReference type="HAMAP" id="MF_00141">
    <property type="entry name" value="EF_P"/>
    <property type="match status" value="1"/>
</dbReference>
<evidence type="ECO:0000256" key="3">
    <source>
        <dbReference type="ARBA" id="ARBA00009479"/>
    </source>
</evidence>
<dbReference type="Gene3D" id="2.30.30.30">
    <property type="match status" value="1"/>
</dbReference>
<dbReference type="InterPro" id="IPR008991">
    <property type="entry name" value="Translation_prot_SH3-like_sf"/>
</dbReference>
<dbReference type="InterPro" id="IPR012340">
    <property type="entry name" value="NA-bd_OB-fold"/>
</dbReference>
<evidence type="ECO:0000313" key="12">
    <source>
        <dbReference type="EMBL" id="KKW12921.1"/>
    </source>
</evidence>
<dbReference type="NCBIfam" id="TIGR00038">
    <property type="entry name" value="efp"/>
    <property type="match status" value="1"/>
</dbReference>
<keyword evidence="6 7" id="KW-0648">Protein biosynthesis</keyword>
<dbReference type="UniPathway" id="UPA00345"/>
<evidence type="ECO:0000259" key="11">
    <source>
        <dbReference type="SMART" id="SM01185"/>
    </source>
</evidence>
<dbReference type="Gene3D" id="2.40.50.140">
    <property type="entry name" value="Nucleic acid-binding proteins"/>
    <property type="match status" value="2"/>
</dbReference>
<dbReference type="Pfam" id="PF08207">
    <property type="entry name" value="EFP_N"/>
    <property type="match status" value="1"/>
</dbReference>
<evidence type="ECO:0000256" key="8">
    <source>
        <dbReference type="NCBIfam" id="TIGR00038"/>
    </source>
</evidence>
<dbReference type="InterPro" id="IPR020599">
    <property type="entry name" value="Transl_elong_fac_P/YeiP"/>
</dbReference>
<evidence type="ECO:0000313" key="13">
    <source>
        <dbReference type="Proteomes" id="UP000034588"/>
    </source>
</evidence>